<evidence type="ECO:0000256" key="4">
    <source>
        <dbReference type="PROSITE-ProRule" id="PRU00473"/>
    </source>
</evidence>
<dbReference type="EMBL" id="CAHT01000043">
    <property type="protein sequence ID" value="CCG92155.1"/>
    <property type="molecule type" value="Genomic_DNA"/>
</dbReference>
<dbReference type="GO" id="GO:0016020">
    <property type="term" value="C:membrane"/>
    <property type="evidence" value="ECO:0007669"/>
    <property type="project" value="UniProtKB-SubCell"/>
</dbReference>
<keyword evidence="3 4" id="KW-0472">Membrane</keyword>
<dbReference type="PANTHER" id="PTHR30570:SF1">
    <property type="entry name" value="PHOSPHATE-BINDING PROTEIN PSTS"/>
    <property type="match status" value="1"/>
</dbReference>
<name>I0JY36_METFB</name>
<feature type="transmembrane region" description="Helical" evidence="5">
    <location>
        <begin position="54"/>
        <end position="78"/>
    </location>
</feature>
<evidence type="ECO:0000313" key="7">
    <source>
        <dbReference type="EMBL" id="CCG92155.1"/>
    </source>
</evidence>
<comment type="subcellular location">
    <subcellularLocation>
        <location evidence="1">Membrane</location>
    </subcellularLocation>
</comment>
<dbReference type="InterPro" id="IPR006665">
    <property type="entry name" value="OmpA-like"/>
</dbReference>
<protein>
    <submittedName>
        <fullName evidence="7">Outer membrane protein or related peptidoglycan-associated (Lipo)protein</fullName>
    </submittedName>
</protein>
<feature type="domain" description="OmpA-like" evidence="6">
    <location>
        <begin position="414"/>
        <end position="531"/>
    </location>
</feature>
<dbReference type="InterPro" id="IPR006664">
    <property type="entry name" value="OMP_bac"/>
</dbReference>
<dbReference type="SUPFAM" id="SSF103088">
    <property type="entry name" value="OmpA-like"/>
    <property type="match status" value="1"/>
</dbReference>
<keyword evidence="5" id="KW-0812">Transmembrane</keyword>
<dbReference type="PROSITE" id="PS51123">
    <property type="entry name" value="OMPA_2"/>
    <property type="match status" value="1"/>
</dbReference>
<dbReference type="eggNOG" id="COG0226">
    <property type="taxonomic scope" value="Bacteria"/>
</dbReference>
<dbReference type="AlphaFoldDB" id="I0JY36"/>
<dbReference type="Gene3D" id="3.40.190.10">
    <property type="entry name" value="Periplasmic binding protein-like II"/>
    <property type="match status" value="2"/>
</dbReference>
<accession>I0JY36</accession>
<keyword evidence="2" id="KW-0732">Signal</keyword>
<evidence type="ECO:0000313" key="8">
    <source>
        <dbReference type="Proteomes" id="UP000004837"/>
    </source>
</evidence>
<evidence type="ECO:0000259" key="6">
    <source>
        <dbReference type="PROSITE" id="PS51123"/>
    </source>
</evidence>
<dbReference type="CDD" id="cd07185">
    <property type="entry name" value="OmpA_C-like"/>
    <property type="match status" value="1"/>
</dbReference>
<dbReference type="RefSeq" id="WP_009059633.1">
    <property type="nucleotide sequence ID" value="NZ_CAHT01000043.1"/>
</dbReference>
<dbReference type="InterPro" id="IPR036737">
    <property type="entry name" value="OmpA-like_sf"/>
</dbReference>
<proteinExistence type="predicted"/>
<keyword evidence="5" id="KW-1133">Transmembrane helix</keyword>
<dbReference type="InterPro" id="IPR050811">
    <property type="entry name" value="Phosphate_ABC_transporter"/>
</dbReference>
<evidence type="ECO:0000256" key="1">
    <source>
        <dbReference type="ARBA" id="ARBA00004370"/>
    </source>
</evidence>
<reference evidence="7 8" key="1">
    <citation type="journal article" date="2012" name="J. Bacteriol.">
        <title>Draft Genome Sequence of the Volcano-Inhabiting Thermoacidophilic Methanotroph Methylacidiphilum fumariolicum Strain SolV.</title>
        <authorList>
            <person name="Khadem A.F."/>
            <person name="Wieczorek A.S."/>
            <person name="Pol A."/>
            <person name="Vuilleumier S."/>
            <person name="Harhangi H.R."/>
            <person name="Dunfield P.F."/>
            <person name="Kalyuzhnaya M.G."/>
            <person name="Murrell J.C."/>
            <person name="Francoijs K.-J."/>
            <person name="Stunnenberg H.G."/>
            <person name="Stein L.Y."/>
            <person name="DiSpirito A.A."/>
            <person name="Semrau J.D."/>
            <person name="Lajus A."/>
            <person name="Medigue C."/>
            <person name="Klotz M.G."/>
            <person name="Jetten M.S.M."/>
            <person name="Op den Camp H.J.M."/>
        </authorList>
    </citation>
    <scope>NUCLEOTIDE SEQUENCE [LARGE SCALE GENOMIC DNA]</scope>
    <source>
        <strain evidence="7 8">SolV</strain>
    </source>
</reference>
<dbReference type="Proteomes" id="UP000004837">
    <property type="component" value="Unassembled WGS sequence"/>
</dbReference>
<dbReference type="InterPro" id="IPR024370">
    <property type="entry name" value="PBP_domain"/>
</dbReference>
<comment type="caution">
    <text evidence="7">The sequence shown here is derived from an EMBL/GenBank/DDBJ whole genome shotgun (WGS) entry which is preliminary data.</text>
</comment>
<dbReference type="eggNOG" id="COG2885">
    <property type="taxonomic scope" value="Bacteria"/>
</dbReference>
<dbReference type="Gene3D" id="3.30.1330.60">
    <property type="entry name" value="OmpA-like domain"/>
    <property type="match status" value="1"/>
</dbReference>
<dbReference type="Pfam" id="PF12849">
    <property type="entry name" value="PBP_like_2"/>
    <property type="match status" value="1"/>
</dbReference>
<sequence>MTRKGICDNFGNCPSKADQHVVIEIESDKEFVCPDCGNRLIPLEEWQSRKKRRLLLPFPFILLGLVGVILAGLVFSFFKNSSAVKKKAGLTSSLQPKLLFSIITEDCLARSLVRPLVLGFLHEDLKGQEIGWRERNPQSTELSFVLPDKTQAIINILTQKTTDGFVHLISAKDELLISCRKIQAEELKRFPFDMTAPDHEIVIGQSALTVMVNNQNPLNSLSLEQLEKIFSGNITHWKELNLPYQGEIILFVPDQRSSCSNQTLSSFFRHMPIDRTRVKTIGIEEMKKAVSDNPTSLGIADYPSVSQPFGANENVKILSLFMKGAEAFKPNRFTIGTEEYPLAFRLYLYVTDKNSSWIQKFIHYVLSTQGQKCVSSMGFVGSGIEEANSGSIPTTGADEGNLIPLNASERYKSLVTGAKRVPFDIRFRFGSKELDNKGIVDIKRLAQFLSEPANKDKGVLLIGFTDNVGNHTYNLGLSFERAQSVANALKKEGIIVVSVAGAGEEMPVASNDTEAGREKNRRVEVWLCAKKY</sequence>
<evidence type="ECO:0000256" key="5">
    <source>
        <dbReference type="SAM" id="Phobius"/>
    </source>
</evidence>
<evidence type="ECO:0000256" key="2">
    <source>
        <dbReference type="ARBA" id="ARBA00022729"/>
    </source>
</evidence>
<dbReference type="InParanoid" id="I0JY36"/>
<dbReference type="SUPFAM" id="SSF53850">
    <property type="entry name" value="Periplasmic binding protein-like II"/>
    <property type="match status" value="1"/>
</dbReference>
<gene>
    <name evidence="7" type="primary">ompA</name>
    <name evidence="7" type="ORF">MFUM_390006</name>
</gene>
<organism evidence="7 8">
    <name type="scientific">Methylacidiphilum fumariolicum (strain SolV)</name>
    <dbReference type="NCBI Taxonomy" id="1156937"/>
    <lineage>
        <taxon>Bacteria</taxon>
        <taxon>Pseudomonadati</taxon>
        <taxon>Verrucomicrobiota</taxon>
        <taxon>Methylacidiphilae</taxon>
        <taxon>Methylacidiphilales</taxon>
        <taxon>Methylacidiphilaceae</taxon>
        <taxon>Methylacidiphilum (ex Ratnadevi et al. 2023)</taxon>
    </lineage>
</organism>
<evidence type="ECO:0000256" key="3">
    <source>
        <dbReference type="ARBA" id="ARBA00023136"/>
    </source>
</evidence>
<dbReference type="Pfam" id="PF00691">
    <property type="entry name" value="OmpA"/>
    <property type="match status" value="1"/>
</dbReference>
<dbReference type="PANTHER" id="PTHR30570">
    <property type="entry name" value="PERIPLASMIC PHOSPHATE BINDING COMPONENT OF PHOSPHATE ABC TRANSPORTER"/>
    <property type="match status" value="1"/>
</dbReference>
<dbReference type="OrthoDB" id="9790048at2"/>
<dbReference type="STRING" id="1156937.GCA_000953475_00973"/>
<dbReference type="PRINTS" id="PR01021">
    <property type="entry name" value="OMPADOMAIN"/>
</dbReference>